<evidence type="ECO:0000256" key="7">
    <source>
        <dbReference type="SAM" id="MobiDB-lite"/>
    </source>
</evidence>
<name>A0AAD5PCQ7_9FUNG</name>
<dbReference type="AlphaFoldDB" id="A0AAD5PCQ7"/>
<keyword evidence="3" id="KW-0010">Activator</keyword>
<dbReference type="EMBL" id="JAIXMP010000018">
    <property type="protein sequence ID" value="KAI9258844.1"/>
    <property type="molecule type" value="Genomic_DNA"/>
</dbReference>
<evidence type="ECO:0000256" key="2">
    <source>
        <dbReference type="ARBA" id="ARBA00023125"/>
    </source>
</evidence>
<dbReference type="GO" id="GO:0003700">
    <property type="term" value="F:DNA-binding transcription factor activity"/>
    <property type="evidence" value="ECO:0007669"/>
    <property type="project" value="TreeGrafter"/>
</dbReference>
<evidence type="ECO:0000259" key="8">
    <source>
        <dbReference type="PROSITE" id="PS50888"/>
    </source>
</evidence>
<dbReference type="Proteomes" id="UP001209540">
    <property type="component" value="Unassembled WGS sequence"/>
</dbReference>
<keyword evidence="5" id="KW-0539">Nucleus</keyword>
<dbReference type="PANTHER" id="PTHR10328">
    <property type="entry name" value="PROTEIN MAX MYC-ASSOCIATED FACTOR X"/>
    <property type="match status" value="1"/>
</dbReference>
<organism evidence="9 10">
    <name type="scientific">Phascolomyces articulosus</name>
    <dbReference type="NCBI Taxonomy" id="60185"/>
    <lineage>
        <taxon>Eukaryota</taxon>
        <taxon>Fungi</taxon>
        <taxon>Fungi incertae sedis</taxon>
        <taxon>Mucoromycota</taxon>
        <taxon>Mucoromycotina</taxon>
        <taxon>Mucoromycetes</taxon>
        <taxon>Mucorales</taxon>
        <taxon>Lichtheimiaceae</taxon>
        <taxon>Phascolomyces</taxon>
    </lineage>
</organism>
<evidence type="ECO:0000256" key="5">
    <source>
        <dbReference type="ARBA" id="ARBA00023242"/>
    </source>
</evidence>
<sequence>MPSGKRMQTKAERRAEHNAIERARRENLNTKFQQLAHSLPNLQNDRRPSKGTIIERTLDFVKNTVMKEEKFESEIRKLRQEHEELMRQLNHGYQSTSTTASTHGSASDADESDGSSTSSRGVYAAVDRLSLNSTSCPSLEMSNTSPPMQPSSGLDSSNFMSTASSYNMLSTKNPVQNDVMFGQQQDPEQQQQQMMMSATITYESDDDYSSANLEDMDPSSANDFTSTYPSMVTMPPSTDYMDKMTTPSPAPPIPSSDYEYKFEQAQH</sequence>
<feature type="compositionally biased region" description="Polar residues" evidence="7">
    <location>
        <begin position="219"/>
        <end position="230"/>
    </location>
</feature>
<keyword evidence="2" id="KW-0238">DNA-binding</keyword>
<reference evidence="9" key="1">
    <citation type="journal article" date="2022" name="IScience">
        <title>Evolution of zygomycete secretomes and the origins of terrestrial fungal ecologies.</title>
        <authorList>
            <person name="Chang Y."/>
            <person name="Wang Y."/>
            <person name="Mondo S."/>
            <person name="Ahrendt S."/>
            <person name="Andreopoulos W."/>
            <person name="Barry K."/>
            <person name="Beard J."/>
            <person name="Benny G.L."/>
            <person name="Blankenship S."/>
            <person name="Bonito G."/>
            <person name="Cuomo C."/>
            <person name="Desiro A."/>
            <person name="Gervers K.A."/>
            <person name="Hundley H."/>
            <person name="Kuo A."/>
            <person name="LaButti K."/>
            <person name="Lang B.F."/>
            <person name="Lipzen A."/>
            <person name="O'Donnell K."/>
            <person name="Pangilinan J."/>
            <person name="Reynolds N."/>
            <person name="Sandor L."/>
            <person name="Smith M.E."/>
            <person name="Tsang A."/>
            <person name="Grigoriev I.V."/>
            <person name="Stajich J.E."/>
            <person name="Spatafora J.W."/>
        </authorList>
    </citation>
    <scope>NUCLEOTIDE SEQUENCE</scope>
    <source>
        <strain evidence="9">RSA 2281</strain>
    </source>
</reference>
<dbReference type="InterPro" id="IPR036638">
    <property type="entry name" value="HLH_DNA-bd_sf"/>
</dbReference>
<feature type="region of interest" description="Disordered" evidence="7">
    <location>
        <begin position="93"/>
        <end position="119"/>
    </location>
</feature>
<gene>
    <name evidence="9" type="ORF">BDA99DRAFT_102808</name>
</gene>
<keyword evidence="10" id="KW-1185">Reference proteome</keyword>
<evidence type="ECO:0000256" key="4">
    <source>
        <dbReference type="ARBA" id="ARBA00023163"/>
    </source>
</evidence>
<dbReference type="InterPro" id="IPR011598">
    <property type="entry name" value="bHLH_dom"/>
</dbReference>
<dbReference type="PROSITE" id="PS50888">
    <property type="entry name" value="BHLH"/>
    <property type="match status" value="1"/>
</dbReference>
<dbReference type="GO" id="GO:0003677">
    <property type="term" value="F:DNA binding"/>
    <property type="evidence" value="ECO:0007669"/>
    <property type="project" value="UniProtKB-KW"/>
</dbReference>
<keyword evidence="1" id="KW-0805">Transcription regulation</keyword>
<feature type="domain" description="BHLH" evidence="8">
    <location>
        <begin position="12"/>
        <end position="64"/>
    </location>
</feature>
<evidence type="ECO:0000313" key="10">
    <source>
        <dbReference type="Proteomes" id="UP001209540"/>
    </source>
</evidence>
<dbReference type="GO" id="GO:0045944">
    <property type="term" value="P:positive regulation of transcription by RNA polymerase II"/>
    <property type="evidence" value="ECO:0007669"/>
    <property type="project" value="TreeGrafter"/>
</dbReference>
<protein>
    <recommendedName>
        <fullName evidence="8">BHLH domain-containing protein</fullName>
    </recommendedName>
</protein>
<dbReference type="SUPFAM" id="SSF47459">
    <property type="entry name" value="HLH, helix-loop-helix DNA-binding domain"/>
    <property type="match status" value="1"/>
</dbReference>
<feature type="compositionally biased region" description="Low complexity" evidence="7">
    <location>
        <begin position="95"/>
        <end position="107"/>
    </location>
</feature>
<feature type="coiled-coil region" evidence="6">
    <location>
        <begin position="61"/>
        <end position="88"/>
    </location>
</feature>
<keyword evidence="6" id="KW-0175">Coiled coil</keyword>
<reference evidence="9" key="2">
    <citation type="submission" date="2023-02" db="EMBL/GenBank/DDBJ databases">
        <authorList>
            <consortium name="DOE Joint Genome Institute"/>
            <person name="Mondo S.J."/>
            <person name="Chang Y."/>
            <person name="Wang Y."/>
            <person name="Ahrendt S."/>
            <person name="Andreopoulos W."/>
            <person name="Barry K."/>
            <person name="Beard J."/>
            <person name="Benny G.L."/>
            <person name="Blankenship S."/>
            <person name="Bonito G."/>
            <person name="Cuomo C."/>
            <person name="Desiro A."/>
            <person name="Gervers K.A."/>
            <person name="Hundley H."/>
            <person name="Kuo A."/>
            <person name="LaButti K."/>
            <person name="Lang B.F."/>
            <person name="Lipzen A."/>
            <person name="O'Donnell K."/>
            <person name="Pangilinan J."/>
            <person name="Reynolds N."/>
            <person name="Sandor L."/>
            <person name="Smith M.W."/>
            <person name="Tsang A."/>
            <person name="Grigoriev I.V."/>
            <person name="Stajich J.E."/>
            <person name="Spatafora J.W."/>
        </authorList>
    </citation>
    <scope>NUCLEOTIDE SEQUENCE</scope>
    <source>
        <strain evidence="9">RSA 2281</strain>
    </source>
</reference>
<feature type="compositionally biased region" description="Basic and acidic residues" evidence="7">
    <location>
        <begin position="258"/>
        <end position="267"/>
    </location>
</feature>
<evidence type="ECO:0000256" key="6">
    <source>
        <dbReference type="SAM" id="Coils"/>
    </source>
</evidence>
<evidence type="ECO:0000313" key="9">
    <source>
        <dbReference type="EMBL" id="KAI9258844.1"/>
    </source>
</evidence>
<accession>A0AAD5PCQ7</accession>
<dbReference type="GO" id="GO:0090575">
    <property type="term" value="C:RNA polymerase II transcription regulator complex"/>
    <property type="evidence" value="ECO:0007669"/>
    <property type="project" value="TreeGrafter"/>
</dbReference>
<dbReference type="GO" id="GO:0046983">
    <property type="term" value="F:protein dimerization activity"/>
    <property type="evidence" value="ECO:0007669"/>
    <property type="project" value="InterPro"/>
</dbReference>
<dbReference type="Gene3D" id="4.10.280.10">
    <property type="entry name" value="Helix-loop-helix DNA-binding domain"/>
    <property type="match status" value="1"/>
</dbReference>
<dbReference type="PANTHER" id="PTHR10328:SF3">
    <property type="entry name" value="PROTEIN MAX"/>
    <property type="match status" value="1"/>
</dbReference>
<comment type="caution">
    <text evidence="9">The sequence shown here is derived from an EMBL/GenBank/DDBJ whole genome shotgun (WGS) entry which is preliminary data.</text>
</comment>
<feature type="region of interest" description="Disordered" evidence="7">
    <location>
        <begin position="214"/>
        <end position="267"/>
    </location>
</feature>
<evidence type="ECO:0000256" key="1">
    <source>
        <dbReference type="ARBA" id="ARBA00023015"/>
    </source>
</evidence>
<keyword evidence="4" id="KW-0804">Transcription</keyword>
<proteinExistence type="predicted"/>
<evidence type="ECO:0000256" key="3">
    <source>
        <dbReference type="ARBA" id="ARBA00023159"/>
    </source>
</evidence>
<dbReference type="SMART" id="SM00353">
    <property type="entry name" value="HLH"/>
    <property type="match status" value="1"/>
</dbReference>
<dbReference type="Pfam" id="PF00010">
    <property type="entry name" value="HLH"/>
    <property type="match status" value="1"/>
</dbReference>
<feature type="region of interest" description="Disordered" evidence="7">
    <location>
        <begin position="134"/>
        <end position="159"/>
    </location>
</feature>